<sequence>MYPLRYPTKCRYWGYTVCECAKKSDKEAKESSSNITDTKEKSPWAIQQLSTKTLHFFLPDSLTISLSHPKKQPHGVAQTTYATCIPSTGSLRFENWPPPNSDIPCSYLQTGVVWKLHLSIILLFLLLSLWLTGWLGSGVEGKGRGGRGLGCGYWTGTLVLFKFLPALQPLDLLGRVQSWAGLGWVAGYSAWRCIEETRLVRSLFGREVRVCCVTVRMISCYGIDCMMKLVWYVIGLVS</sequence>
<dbReference type="AlphaFoldDB" id="A0A1L9N8I6"/>
<accession>A0A1L9N8I6</accession>
<keyword evidence="1" id="KW-0812">Transmembrane</keyword>
<dbReference type="VEuPathDB" id="FungiDB:ASPTUDRAFT_579482"/>
<dbReference type="Proteomes" id="UP000184304">
    <property type="component" value="Unassembled WGS sequence"/>
</dbReference>
<proteinExistence type="predicted"/>
<name>A0A1L9N8I6_ASPTC</name>
<gene>
    <name evidence="2" type="ORF">ASPTUDRAFT_579482</name>
</gene>
<dbReference type="EMBL" id="KV878198">
    <property type="protein sequence ID" value="OJI85472.1"/>
    <property type="molecule type" value="Genomic_DNA"/>
</dbReference>
<reference evidence="3" key="1">
    <citation type="journal article" date="2017" name="Genome Biol.">
        <title>Comparative genomics reveals high biological diversity and specific adaptations in the industrially and medically important fungal genus Aspergillus.</title>
        <authorList>
            <person name="de Vries R.P."/>
            <person name="Riley R."/>
            <person name="Wiebenga A."/>
            <person name="Aguilar-Osorio G."/>
            <person name="Amillis S."/>
            <person name="Uchima C.A."/>
            <person name="Anderluh G."/>
            <person name="Asadollahi M."/>
            <person name="Askin M."/>
            <person name="Barry K."/>
            <person name="Battaglia E."/>
            <person name="Bayram O."/>
            <person name="Benocci T."/>
            <person name="Braus-Stromeyer S.A."/>
            <person name="Caldana C."/>
            <person name="Canovas D."/>
            <person name="Cerqueira G.C."/>
            <person name="Chen F."/>
            <person name="Chen W."/>
            <person name="Choi C."/>
            <person name="Clum A."/>
            <person name="Dos Santos R.A."/>
            <person name="Damasio A.R."/>
            <person name="Diallinas G."/>
            <person name="Emri T."/>
            <person name="Fekete E."/>
            <person name="Flipphi M."/>
            <person name="Freyberg S."/>
            <person name="Gallo A."/>
            <person name="Gournas C."/>
            <person name="Habgood R."/>
            <person name="Hainaut M."/>
            <person name="Harispe M.L."/>
            <person name="Henrissat B."/>
            <person name="Hilden K.S."/>
            <person name="Hope R."/>
            <person name="Hossain A."/>
            <person name="Karabika E."/>
            <person name="Karaffa L."/>
            <person name="Karanyi Z."/>
            <person name="Krasevec N."/>
            <person name="Kuo A."/>
            <person name="Kusch H."/>
            <person name="LaButti K."/>
            <person name="Lagendijk E.L."/>
            <person name="Lapidus A."/>
            <person name="Levasseur A."/>
            <person name="Lindquist E."/>
            <person name="Lipzen A."/>
            <person name="Logrieco A.F."/>
            <person name="MacCabe A."/>
            <person name="Maekelae M.R."/>
            <person name="Malavazi I."/>
            <person name="Melin P."/>
            <person name="Meyer V."/>
            <person name="Mielnichuk N."/>
            <person name="Miskei M."/>
            <person name="Molnar A.P."/>
            <person name="Mule G."/>
            <person name="Ngan C.Y."/>
            <person name="Orejas M."/>
            <person name="Orosz E."/>
            <person name="Ouedraogo J.P."/>
            <person name="Overkamp K.M."/>
            <person name="Park H.-S."/>
            <person name="Perrone G."/>
            <person name="Piumi F."/>
            <person name="Punt P.J."/>
            <person name="Ram A.F."/>
            <person name="Ramon A."/>
            <person name="Rauscher S."/>
            <person name="Record E."/>
            <person name="Riano-Pachon D.M."/>
            <person name="Robert V."/>
            <person name="Roehrig J."/>
            <person name="Ruller R."/>
            <person name="Salamov A."/>
            <person name="Salih N.S."/>
            <person name="Samson R.A."/>
            <person name="Sandor E."/>
            <person name="Sanguinetti M."/>
            <person name="Schuetze T."/>
            <person name="Sepcic K."/>
            <person name="Shelest E."/>
            <person name="Sherlock G."/>
            <person name="Sophianopoulou V."/>
            <person name="Squina F.M."/>
            <person name="Sun H."/>
            <person name="Susca A."/>
            <person name="Todd R.B."/>
            <person name="Tsang A."/>
            <person name="Unkles S.E."/>
            <person name="van de Wiele N."/>
            <person name="van Rossen-Uffink D."/>
            <person name="Oliveira J.V."/>
            <person name="Vesth T.C."/>
            <person name="Visser J."/>
            <person name="Yu J.-H."/>
            <person name="Zhou M."/>
            <person name="Andersen M.R."/>
            <person name="Archer D.B."/>
            <person name="Baker S.E."/>
            <person name="Benoit I."/>
            <person name="Brakhage A.A."/>
            <person name="Braus G.H."/>
            <person name="Fischer R."/>
            <person name="Frisvad J.C."/>
            <person name="Goldman G.H."/>
            <person name="Houbraken J."/>
            <person name="Oakley B."/>
            <person name="Pocsi I."/>
            <person name="Scazzocchio C."/>
            <person name="Seiboth B."/>
            <person name="vanKuyk P.A."/>
            <person name="Wortman J."/>
            <person name="Dyer P.S."/>
            <person name="Grigoriev I.V."/>
        </authorList>
    </citation>
    <scope>NUCLEOTIDE SEQUENCE [LARGE SCALE GENOMIC DNA]</scope>
    <source>
        <strain evidence="3">CBS 134.48</strain>
    </source>
</reference>
<keyword evidence="1" id="KW-1133">Transmembrane helix</keyword>
<feature type="transmembrane region" description="Helical" evidence="1">
    <location>
        <begin position="116"/>
        <end position="136"/>
    </location>
</feature>
<protein>
    <submittedName>
        <fullName evidence="2">Uncharacterized protein</fullName>
    </submittedName>
</protein>
<evidence type="ECO:0000313" key="2">
    <source>
        <dbReference type="EMBL" id="OJI85472.1"/>
    </source>
</evidence>
<evidence type="ECO:0000313" key="3">
    <source>
        <dbReference type="Proteomes" id="UP000184304"/>
    </source>
</evidence>
<keyword evidence="1" id="KW-0472">Membrane</keyword>
<organism evidence="2 3">
    <name type="scientific">Aspergillus tubingensis (strain CBS 134.48)</name>
    <dbReference type="NCBI Taxonomy" id="767770"/>
    <lineage>
        <taxon>Eukaryota</taxon>
        <taxon>Fungi</taxon>
        <taxon>Dikarya</taxon>
        <taxon>Ascomycota</taxon>
        <taxon>Pezizomycotina</taxon>
        <taxon>Eurotiomycetes</taxon>
        <taxon>Eurotiomycetidae</taxon>
        <taxon>Eurotiales</taxon>
        <taxon>Aspergillaceae</taxon>
        <taxon>Aspergillus</taxon>
        <taxon>Aspergillus subgen. Circumdati</taxon>
    </lineage>
</organism>
<keyword evidence="3" id="KW-1185">Reference proteome</keyword>
<evidence type="ECO:0000256" key="1">
    <source>
        <dbReference type="SAM" id="Phobius"/>
    </source>
</evidence>